<evidence type="ECO:0000256" key="14">
    <source>
        <dbReference type="SAM" id="MobiDB-lite"/>
    </source>
</evidence>
<evidence type="ECO:0000256" key="9">
    <source>
        <dbReference type="ARBA" id="ARBA00038162"/>
    </source>
</evidence>
<evidence type="ECO:0000256" key="3">
    <source>
        <dbReference type="ARBA" id="ARBA00022490"/>
    </source>
</evidence>
<dbReference type="EC" id="2.4.1.186" evidence="10"/>
<dbReference type="InterPro" id="IPR002495">
    <property type="entry name" value="Glyco_trans_8"/>
</dbReference>
<evidence type="ECO:0000256" key="12">
    <source>
        <dbReference type="ARBA" id="ARBA00052293"/>
    </source>
</evidence>
<feature type="compositionally biased region" description="Low complexity" evidence="14">
    <location>
        <begin position="278"/>
        <end position="293"/>
    </location>
</feature>
<evidence type="ECO:0000256" key="1">
    <source>
        <dbReference type="ARBA" id="ARBA00001936"/>
    </source>
</evidence>
<dbReference type="FunFam" id="3.90.550.10:FF:000092">
    <property type="entry name" value="Glycogenin 2"/>
    <property type="match status" value="1"/>
</dbReference>
<dbReference type="GO" id="GO:0005737">
    <property type="term" value="C:cytoplasm"/>
    <property type="evidence" value="ECO:0007669"/>
    <property type="project" value="UniProtKB-SubCell"/>
</dbReference>
<evidence type="ECO:0000256" key="8">
    <source>
        <dbReference type="ARBA" id="ARBA00023211"/>
    </source>
</evidence>
<keyword evidence="6" id="KW-0320">Glycogen biosynthesis</keyword>
<accession>A0A8H7U9K9</accession>
<comment type="catalytic activity">
    <reaction evidence="12">
        <text>L-tyrosyl-[glycogenin] + UDP-alpha-D-glucose = alpha-D-glucosyl-L-tyrosyl-[glycogenin] + UDP + H(+)</text>
        <dbReference type="Rhea" id="RHEA:23360"/>
        <dbReference type="Rhea" id="RHEA-COMP:14604"/>
        <dbReference type="Rhea" id="RHEA-COMP:14605"/>
        <dbReference type="ChEBI" id="CHEBI:15378"/>
        <dbReference type="ChEBI" id="CHEBI:46858"/>
        <dbReference type="ChEBI" id="CHEBI:58223"/>
        <dbReference type="ChEBI" id="CHEBI:58885"/>
        <dbReference type="ChEBI" id="CHEBI:140573"/>
        <dbReference type="EC" id="2.4.1.186"/>
    </reaction>
</comment>
<keyword evidence="7" id="KW-0325">Glycoprotein</keyword>
<evidence type="ECO:0000256" key="11">
    <source>
        <dbReference type="ARBA" id="ARBA00050886"/>
    </source>
</evidence>
<evidence type="ECO:0000256" key="2">
    <source>
        <dbReference type="ARBA" id="ARBA00004496"/>
    </source>
</evidence>
<feature type="region of interest" description="Disordered" evidence="14">
    <location>
        <begin position="278"/>
        <end position="313"/>
    </location>
</feature>
<dbReference type="GO" id="GO:0008466">
    <property type="term" value="F:glycogenin glucosyltransferase activity"/>
    <property type="evidence" value="ECO:0007669"/>
    <property type="project" value="UniProtKB-EC"/>
</dbReference>
<keyword evidence="4" id="KW-0808">Transferase</keyword>
<evidence type="ECO:0000256" key="6">
    <source>
        <dbReference type="ARBA" id="ARBA00023056"/>
    </source>
</evidence>
<reference evidence="15" key="1">
    <citation type="submission" date="2020-12" db="EMBL/GenBank/DDBJ databases">
        <title>Metabolic potential, ecology and presence of endohyphal bacteria is reflected in genomic diversity of Mucoromycotina.</title>
        <authorList>
            <person name="Muszewska A."/>
            <person name="Okrasinska A."/>
            <person name="Steczkiewicz K."/>
            <person name="Drgas O."/>
            <person name="Orlowska M."/>
            <person name="Perlinska-Lenart U."/>
            <person name="Aleksandrzak-Piekarczyk T."/>
            <person name="Szatraj K."/>
            <person name="Zielenkiewicz U."/>
            <person name="Pilsyk S."/>
            <person name="Malc E."/>
            <person name="Mieczkowski P."/>
            <person name="Kruszewska J.S."/>
            <person name="Biernat P."/>
            <person name="Pawlowska J."/>
        </authorList>
    </citation>
    <scope>NUCLEOTIDE SEQUENCE</scope>
    <source>
        <strain evidence="15">WA0000067209</strain>
    </source>
</reference>
<comment type="subcellular location">
    <subcellularLocation>
        <location evidence="2">Cytoplasm</location>
    </subcellularLocation>
</comment>
<keyword evidence="8" id="KW-0464">Manganese</keyword>
<dbReference type="InterPro" id="IPR050587">
    <property type="entry name" value="GNT1/Glycosyltrans_8"/>
</dbReference>
<comment type="function">
    <text evidence="13">Self-glucosylating initiator of glycogen synthesis. It catalyzes the formation of a short alpha (1,4)-glucosyl chain covalently attached via a glucose 1-O-tyrosyl linkage to internal tyrosine residues and these chains act as primers for the elongation reaction catalyzed by glycogen synthase.</text>
</comment>
<comment type="catalytic activity">
    <reaction evidence="11">
        <text>[1,4-alpha-D-glucosyl](n)-L-tyrosyl-[glycogenin] + UDP-alpha-D-glucose = [1,4-alpha-D-glucosyl](n+1)-L-tyrosyl-[glycogenin] + UDP + H(+)</text>
        <dbReference type="Rhea" id="RHEA:56560"/>
        <dbReference type="Rhea" id="RHEA-COMP:14606"/>
        <dbReference type="Rhea" id="RHEA-COMP:14607"/>
        <dbReference type="ChEBI" id="CHEBI:15378"/>
        <dbReference type="ChEBI" id="CHEBI:58223"/>
        <dbReference type="ChEBI" id="CHEBI:58885"/>
        <dbReference type="ChEBI" id="CHEBI:140574"/>
        <dbReference type="EC" id="2.4.1.186"/>
    </reaction>
</comment>
<protein>
    <recommendedName>
        <fullName evidence="10">glycogenin glucosyltransferase</fullName>
        <ecNumber evidence="10">2.4.1.186</ecNumber>
    </recommendedName>
</protein>
<evidence type="ECO:0000313" key="16">
    <source>
        <dbReference type="Proteomes" id="UP000654370"/>
    </source>
</evidence>
<comment type="cofactor">
    <cofactor evidence="1">
        <name>Mn(2+)</name>
        <dbReference type="ChEBI" id="CHEBI:29035"/>
    </cofactor>
</comment>
<dbReference type="CDD" id="cd02537">
    <property type="entry name" value="GT8_Glycogenin"/>
    <property type="match status" value="1"/>
</dbReference>
<gene>
    <name evidence="15" type="ORF">INT43_008290</name>
</gene>
<dbReference type="GO" id="GO:0046872">
    <property type="term" value="F:metal ion binding"/>
    <property type="evidence" value="ECO:0007669"/>
    <property type="project" value="UniProtKB-KW"/>
</dbReference>
<proteinExistence type="inferred from homology"/>
<comment type="caution">
    <text evidence="15">The sequence shown here is derived from an EMBL/GenBank/DDBJ whole genome shotgun (WGS) entry which is preliminary data.</text>
</comment>
<evidence type="ECO:0000256" key="7">
    <source>
        <dbReference type="ARBA" id="ARBA00023180"/>
    </source>
</evidence>
<dbReference type="InterPro" id="IPR029044">
    <property type="entry name" value="Nucleotide-diphossugar_trans"/>
</dbReference>
<sequence length="331" mass="36866">MVRNEAYVTLLVTDSYAPGALVVANTLREYGTTREIAVMVTSNITEQTRDLLKLSFDRIIDIDKKDSGQLNELSLLGRPELGVTWSKLAVWQLDYDKVVFLDADVLPLRLVDELFDRPEFSAAPDAGWPDCFNSGVFVAVPNAETYKELCALATSKGSFDGGDQGLLNTYFSSWATSAPEHRLPFTYNTTPTAVYSYVPAYRVNRDKVAIAHFIGTLKPWHVQQPFSSGHHSSSQEEKLDLVQQWWLTYNRYYGTKPTTETAPLPETVTVAANDESVAANASSTNPNTSSSASQPPKLPVFDPAVPPNSKVKPVFPWEQNRSEICTRVWYD</sequence>
<evidence type="ECO:0000256" key="5">
    <source>
        <dbReference type="ARBA" id="ARBA00022723"/>
    </source>
</evidence>
<evidence type="ECO:0000256" key="4">
    <source>
        <dbReference type="ARBA" id="ARBA00022679"/>
    </source>
</evidence>
<dbReference type="SUPFAM" id="SSF53448">
    <property type="entry name" value="Nucleotide-diphospho-sugar transferases"/>
    <property type="match status" value="1"/>
</dbReference>
<evidence type="ECO:0000313" key="15">
    <source>
        <dbReference type="EMBL" id="KAG2171564.1"/>
    </source>
</evidence>
<dbReference type="Proteomes" id="UP000654370">
    <property type="component" value="Unassembled WGS sequence"/>
</dbReference>
<dbReference type="OrthoDB" id="2014201at2759"/>
<dbReference type="Gene3D" id="3.90.550.10">
    <property type="entry name" value="Spore Coat Polysaccharide Biosynthesis Protein SpsA, Chain A"/>
    <property type="match status" value="1"/>
</dbReference>
<evidence type="ECO:0000256" key="10">
    <source>
        <dbReference type="ARBA" id="ARBA00038934"/>
    </source>
</evidence>
<organism evidence="15 16">
    <name type="scientific">Mortierella isabellina</name>
    <name type="common">Filamentous fungus</name>
    <name type="synonym">Umbelopsis isabellina</name>
    <dbReference type="NCBI Taxonomy" id="91625"/>
    <lineage>
        <taxon>Eukaryota</taxon>
        <taxon>Fungi</taxon>
        <taxon>Fungi incertae sedis</taxon>
        <taxon>Mucoromycota</taxon>
        <taxon>Mucoromycotina</taxon>
        <taxon>Umbelopsidomycetes</taxon>
        <taxon>Umbelopsidales</taxon>
        <taxon>Umbelopsidaceae</taxon>
        <taxon>Umbelopsis</taxon>
    </lineage>
</organism>
<keyword evidence="16" id="KW-1185">Reference proteome</keyword>
<dbReference type="GO" id="GO:0005978">
    <property type="term" value="P:glycogen biosynthetic process"/>
    <property type="evidence" value="ECO:0007669"/>
    <property type="project" value="UniProtKB-KW"/>
</dbReference>
<name>A0A8H7U9K9_MORIS</name>
<keyword evidence="5" id="KW-0479">Metal-binding</keyword>
<comment type="similarity">
    <text evidence="9">Belongs to the glycosyltransferase 8 family. Glycogenin subfamily.</text>
</comment>
<dbReference type="Pfam" id="PF01501">
    <property type="entry name" value="Glyco_transf_8"/>
    <property type="match status" value="2"/>
</dbReference>
<dbReference type="EMBL" id="JAEPQZ010000020">
    <property type="protein sequence ID" value="KAG2171564.1"/>
    <property type="molecule type" value="Genomic_DNA"/>
</dbReference>
<dbReference type="PANTHER" id="PTHR11183">
    <property type="entry name" value="GLYCOGENIN SUBFAMILY MEMBER"/>
    <property type="match status" value="1"/>
</dbReference>
<keyword evidence="3" id="KW-0963">Cytoplasm</keyword>
<dbReference type="AlphaFoldDB" id="A0A8H7U9K9"/>
<evidence type="ECO:0000256" key="13">
    <source>
        <dbReference type="ARBA" id="ARBA00057883"/>
    </source>
</evidence>